<feature type="compositionally biased region" description="Basic residues" evidence="1">
    <location>
        <begin position="1"/>
        <end position="22"/>
    </location>
</feature>
<gene>
    <name evidence="2" type="ORF">CLIB1423_12S04192</name>
</gene>
<comment type="caution">
    <text evidence="2">The sequence shown here is derived from an EMBL/GenBank/DDBJ whole genome shotgun (WGS) entry which is preliminary data.</text>
</comment>
<accession>A0A9P0QRZ7</accession>
<dbReference type="Pfam" id="PF09495">
    <property type="entry name" value="DUF2462"/>
    <property type="match status" value="1"/>
</dbReference>
<proteinExistence type="predicted"/>
<dbReference type="OrthoDB" id="5239630at2759"/>
<feature type="region of interest" description="Disordered" evidence="1">
    <location>
        <begin position="1"/>
        <end position="31"/>
    </location>
</feature>
<evidence type="ECO:0000313" key="3">
    <source>
        <dbReference type="Proteomes" id="UP000837801"/>
    </source>
</evidence>
<reference evidence="2" key="1">
    <citation type="submission" date="2022-03" db="EMBL/GenBank/DDBJ databases">
        <authorList>
            <person name="Legras J.-L."/>
            <person name="Devillers H."/>
            <person name="Grondin C."/>
        </authorList>
    </citation>
    <scope>NUCLEOTIDE SEQUENCE</scope>
    <source>
        <strain evidence="2">CLIB 1423</strain>
    </source>
</reference>
<dbReference type="Proteomes" id="UP000837801">
    <property type="component" value="Unassembled WGS sequence"/>
</dbReference>
<keyword evidence="3" id="KW-1185">Reference proteome</keyword>
<organism evidence="2 3">
    <name type="scientific">[Candida] railenensis</name>
    <dbReference type="NCBI Taxonomy" id="45579"/>
    <lineage>
        <taxon>Eukaryota</taxon>
        <taxon>Fungi</taxon>
        <taxon>Dikarya</taxon>
        <taxon>Ascomycota</taxon>
        <taxon>Saccharomycotina</taxon>
        <taxon>Pichiomycetes</taxon>
        <taxon>Debaryomycetaceae</taxon>
        <taxon>Kurtzmaniella</taxon>
    </lineage>
</organism>
<dbReference type="AlphaFoldDB" id="A0A9P0QRZ7"/>
<evidence type="ECO:0000256" key="1">
    <source>
        <dbReference type="SAM" id="MobiDB-lite"/>
    </source>
</evidence>
<evidence type="ECO:0000313" key="2">
    <source>
        <dbReference type="EMBL" id="CAH2353843.1"/>
    </source>
</evidence>
<dbReference type="EMBL" id="CAKXYY010000012">
    <property type="protein sequence ID" value="CAH2353843.1"/>
    <property type="molecule type" value="Genomic_DNA"/>
</dbReference>
<dbReference type="InterPro" id="IPR019034">
    <property type="entry name" value="UPF0390"/>
</dbReference>
<name>A0A9P0QRZ7_9ASCO</name>
<sequence>MAQGKLKLKSKAPARVTKKQKNTAKAAAPRVYKARTVQAKHAEKLTKIQSGQLVSSTEKLIASRVGHLELIKGSRREIERKDKEAKKKMAAKK</sequence>
<protein>
    <submittedName>
        <fullName evidence="2">Uncharacterized protein</fullName>
    </submittedName>
</protein>